<dbReference type="EMBL" id="SLUP01000003">
    <property type="protein sequence ID" value="TCL66841.1"/>
    <property type="molecule type" value="Genomic_DNA"/>
</dbReference>
<proteinExistence type="predicted"/>
<name>A0A4R1RKV5_9FLAO</name>
<evidence type="ECO:0000313" key="1">
    <source>
        <dbReference type="EMBL" id="TCL66841.1"/>
    </source>
</evidence>
<comment type="caution">
    <text evidence="1">The sequence shown here is derived from an EMBL/GenBank/DDBJ whole genome shotgun (WGS) entry which is preliminary data.</text>
</comment>
<evidence type="ECO:0000313" key="2">
    <source>
        <dbReference type="Proteomes" id="UP000295455"/>
    </source>
</evidence>
<dbReference type="AlphaFoldDB" id="A0A4R1RKV5"/>
<accession>A0A4R1RKV5</accession>
<organism evidence="1 2">
    <name type="scientific">Mariniflexile fucanivorans</name>
    <dbReference type="NCBI Taxonomy" id="264023"/>
    <lineage>
        <taxon>Bacteria</taxon>
        <taxon>Pseudomonadati</taxon>
        <taxon>Bacteroidota</taxon>
        <taxon>Flavobacteriia</taxon>
        <taxon>Flavobacteriales</taxon>
        <taxon>Flavobacteriaceae</taxon>
        <taxon>Mariniflexile</taxon>
    </lineage>
</organism>
<gene>
    <name evidence="1" type="ORF">EV196_103260</name>
</gene>
<reference evidence="1 2" key="1">
    <citation type="submission" date="2019-03" db="EMBL/GenBank/DDBJ databases">
        <title>Genomic Encyclopedia of Type Strains, Phase IV (KMG-IV): sequencing the most valuable type-strain genomes for metagenomic binning, comparative biology and taxonomic classification.</title>
        <authorList>
            <person name="Goeker M."/>
        </authorList>
    </citation>
    <scope>NUCLEOTIDE SEQUENCE [LARGE SCALE GENOMIC DNA]</scope>
    <source>
        <strain evidence="1 2">DSM 18792</strain>
    </source>
</reference>
<keyword evidence="2" id="KW-1185">Reference proteome</keyword>
<protein>
    <submittedName>
        <fullName evidence="1">Uncharacterized protein</fullName>
    </submittedName>
</protein>
<sequence>MDGAFVCFSGHRKTGSAKALLIKPYLLMALNCLYAPMQTGFKVLLMPSWNLSSPCKVLKKNKVSTSLKIQGFCYVADPPDLFLKSLDKTHAIHWFVSRGKLNKTPLKMASVCHPIGEI</sequence>
<dbReference type="Proteomes" id="UP000295455">
    <property type="component" value="Unassembled WGS sequence"/>
</dbReference>